<evidence type="ECO:0000256" key="2">
    <source>
        <dbReference type="ARBA" id="ARBA00023315"/>
    </source>
</evidence>
<organism evidence="4 5">
    <name type="scientific">Luteolibacter rhizosphaerae</name>
    <dbReference type="NCBI Taxonomy" id="2989719"/>
    <lineage>
        <taxon>Bacteria</taxon>
        <taxon>Pseudomonadati</taxon>
        <taxon>Verrucomicrobiota</taxon>
        <taxon>Verrucomicrobiia</taxon>
        <taxon>Verrucomicrobiales</taxon>
        <taxon>Verrucomicrobiaceae</taxon>
        <taxon>Luteolibacter</taxon>
    </lineage>
</organism>
<reference evidence="4" key="1">
    <citation type="submission" date="2022-10" db="EMBL/GenBank/DDBJ databases">
        <title>Luteolibacter sp. GHJ8, whole genome shotgun sequencing project.</title>
        <authorList>
            <person name="Zhao G."/>
            <person name="Shen L."/>
        </authorList>
    </citation>
    <scope>NUCLEOTIDE SEQUENCE</scope>
    <source>
        <strain evidence="4">GHJ8</strain>
    </source>
</reference>
<evidence type="ECO:0000313" key="4">
    <source>
        <dbReference type="EMBL" id="MCW1913151.1"/>
    </source>
</evidence>
<protein>
    <submittedName>
        <fullName evidence="4">GNAT family N-acetyltransferase</fullName>
    </submittedName>
</protein>
<gene>
    <name evidence="4" type="ORF">OJ996_06185</name>
</gene>
<dbReference type="RefSeq" id="WP_264512316.1">
    <property type="nucleotide sequence ID" value="NZ_JAPDDR010000003.1"/>
</dbReference>
<dbReference type="InterPro" id="IPR050832">
    <property type="entry name" value="Bact_Acetyltransf"/>
</dbReference>
<dbReference type="PANTHER" id="PTHR43877">
    <property type="entry name" value="AMINOALKYLPHOSPHONATE N-ACETYLTRANSFERASE-RELATED-RELATED"/>
    <property type="match status" value="1"/>
</dbReference>
<dbReference type="EMBL" id="JAPDDR010000003">
    <property type="protein sequence ID" value="MCW1913151.1"/>
    <property type="molecule type" value="Genomic_DNA"/>
</dbReference>
<feature type="domain" description="N-acetyltransferase" evidence="3">
    <location>
        <begin position="1"/>
        <end position="141"/>
    </location>
</feature>
<dbReference type="Proteomes" id="UP001165653">
    <property type="component" value="Unassembled WGS sequence"/>
</dbReference>
<dbReference type="SUPFAM" id="SSF55729">
    <property type="entry name" value="Acyl-CoA N-acyltransferases (Nat)"/>
    <property type="match status" value="1"/>
</dbReference>
<dbReference type="InterPro" id="IPR000182">
    <property type="entry name" value="GNAT_dom"/>
</dbReference>
<accession>A0ABT3FZY7</accession>
<evidence type="ECO:0000259" key="3">
    <source>
        <dbReference type="PROSITE" id="PS51186"/>
    </source>
</evidence>
<proteinExistence type="predicted"/>
<comment type="caution">
    <text evidence="4">The sequence shown here is derived from an EMBL/GenBank/DDBJ whole genome shotgun (WGS) entry which is preliminary data.</text>
</comment>
<name>A0ABT3FZY7_9BACT</name>
<keyword evidence="5" id="KW-1185">Reference proteome</keyword>
<dbReference type="CDD" id="cd04301">
    <property type="entry name" value="NAT_SF"/>
    <property type="match status" value="1"/>
</dbReference>
<dbReference type="Pfam" id="PF00583">
    <property type="entry name" value="Acetyltransf_1"/>
    <property type="match status" value="1"/>
</dbReference>
<dbReference type="PROSITE" id="PS51186">
    <property type="entry name" value="GNAT"/>
    <property type="match status" value="1"/>
</dbReference>
<evidence type="ECO:0000256" key="1">
    <source>
        <dbReference type="ARBA" id="ARBA00022679"/>
    </source>
</evidence>
<keyword evidence="2" id="KW-0012">Acyltransferase</keyword>
<dbReference type="Gene3D" id="3.40.630.30">
    <property type="match status" value="1"/>
</dbReference>
<evidence type="ECO:0000313" key="5">
    <source>
        <dbReference type="Proteomes" id="UP001165653"/>
    </source>
</evidence>
<keyword evidence="1" id="KW-0808">Transferase</keyword>
<sequence length="141" mass="15501">MIRPYVNEDAAALAGLLSTLGYPATRDDVVVRMTALSDSHHTLVAVAGEKVAGFIGIVSLPVYEHPDPIGYILALSVSPAYQGQGIGKALLRAAEDWFRREGVKDIRVSSGLQREEAHRFYEQSGYAKTGYRFRKSLAEEF</sequence>
<dbReference type="InterPro" id="IPR016181">
    <property type="entry name" value="Acyl_CoA_acyltransferase"/>
</dbReference>